<comment type="caution">
    <text evidence="2">The sequence shown here is derived from an EMBL/GenBank/DDBJ whole genome shotgun (WGS) entry which is preliminary data.</text>
</comment>
<keyword evidence="1" id="KW-0732">Signal</keyword>
<proteinExistence type="predicted"/>
<name>A0A2N8PMZ5_STRNR</name>
<reference evidence="3" key="1">
    <citation type="submission" date="2015-09" db="EMBL/GenBank/DDBJ databases">
        <authorList>
            <person name="Graham D.E."/>
            <person name="Mahan K.M."/>
            <person name="Klingeman D.M."/>
            <person name="Fida T."/>
            <person name="Giannone R.J."/>
            <person name="Hettich R.L."/>
            <person name="Parry R.J."/>
            <person name="Spain J.C."/>
        </authorList>
    </citation>
    <scope>NUCLEOTIDE SEQUENCE [LARGE SCALE GENOMIC DNA]</scope>
    <source>
        <strain evidence="3">JCM 4701</strain>
    </source>
</reference>
<organism evidence="2 3">
    <name type="scientific">Streptomyces noursei</name>
    <name type="common">Streptomyces albulus</name>
    <dbReference type="NCBI Taxonomy" id="1971"/>
    <lineage>
        <taxon>Bacteria</taxon>
        <taxon>Bacillati</taxon>
        <taxon>Actinomycetota</taxon>
        <taxon>Actinomycetes</taxon>
        <taxon>Kitasatosporales</taxon>
        <taxon>Streptomycetaceae</taxon>
        <taxon>Streptomyces</taxon>
    </lineage>
</organism>
<sequence length="145" mass="15159">MSRTASRPVTAVAACAAALGLTLAATAPAAATVRSDPAGRHTAAEIHRFLTGFYGQHGPTPHQRAHQVSDYLKDRAAHTDGYDLLLCAQNTPRAITVGTVTTAQSAGVGWATVTTGWDGGATRSFTAYVRLESHPIMLQDVDCGQ</sequence>
<dbReference type="EMBL" id="LJSN01000002">
    <property type="protein sequence ID" value="PNE42388.1"/>
    <property type="molecule type" value="Genomic_DNA"/>
</dbReference>
<keyword evidence="3" id="KW-1185">Reference proteome</keyword>
<feature type="signal peptide" evidence="1">
    <location>
        <begin position="1"/>
        <end position="29"/>
    </location>
</feature>
<feature type="chain" id="PRO_5014770224" evidence="1">
    <location>
        <begin position="30"/>
        <end position="145"/>
    </location>
</feature>
<protein>
    <submittedName>
        <fullName evidence="2">Uncharacterized protein</fullName>
    </submittedName>
</protein>
<evidence type="ECO:0000313" key="3">
    <source>
        <dbReference type="Proteomes" id="UP000236047"/>
    </source>
</evidence>
<gene>
    <name evidence="2" type="ORF">AOB60_18090</name>
</gene>
<accession>A0A2N8PMZ5</accession>
<evidence type="ECO:0000313" key="2">
    <source>
        <dbReference type="EMBL" id="PNE42388.1"/>
    </source>
</evidence>
<evidence type="ECO:0000256" key="1">
    <source>
        <dbReference type="SAM" id="SignalP"/>
    </source>
</evidence>
<dbReference type="Proteomes" id="UP000236047">
    <property type="component" value="Unassembled WGS sequence"/>
</dbReference>
<dbReference type="AlphaFoldDB" id="A0A2N8PMZ5"/>
<dbReference type="RefSeq" id="WP_102924124.1">
    <property type="nucleotide sequence ID" value="NZ_LJSN01000002.1"/>
</dbReference>